<organism evidence="2">
    <name type="scientific">uncultured Caudovirales phage</name>
    <dbReference type="NCBI Taxonomy" id="2100421"/>
    <lineage>
        <taxon>Viruses</taxon>
        <taxon>Duplodnaviria</taxon>
        <taxon>Heunggongvirae</taxon>
        <taxon>Uroviricota</taxon>
        <taxon>Caudoviricetes</taxon>
        <taxon>Peduoviridae</taxon>
        <taxon>Maltschvirus</taxon>
        <taxon>Maltschvirus maltsch</taxon>
    </lineage>
</organism>
<keyword evidence="1" id="KW-0472">Membrane</keyword>
<sequence>MIKRPAFQCGAFSLGKFLFFLIPVYIGMNPVELLQKVKALVFEGQMPTEKPMGDMPKAEDKKKEFSGYTLKDGTEVYIDKLEVGGVVTIEQETMAPAPAGEHTLADGTVIVVGEGGVISEIKAAPAPEMQPEAAPVEAAVLPSQNFDEKFAAYDAKFSALEVENTNLKAAFAKADEAIKGLFELVEKLVKEPTTEPSEPVKNGFKFGKQIDSKEQKLNSLINLFKQ</sequence>
<dbReference type="EMBL" id="LR796337">
    <property type="protein sequence ID" value="CAB4137097.1"/>
    <property type="molecule type" value="Genomic_DNA"/>
</dbReference>
<evidence type="ECO:0000256" key="1">
    <source>
        <dbReference type="SAM" id="Phobius"/>
    </source>
</evidence>
<keyword evidence="1" id="KW-0812">Transmembrane</keyword>
<feature type="transmembrane region" description="Helical" evidence="1">
    <location>
        <begin position="7"/>
        <end position="28"/>
    </location>
</feature>
<evidence type="ECO:0000313" key="2">
    <source>
        <dbReference type="EMBL" id="CAB4137097.1"/>
    </source>
</evidence>
<proteinExistence type="predicted"/>
<protein>
    <submittedName>
        <fullName evidence="2">Uncharacterized protein</fullName>
    </submittedName>
</protein>
<gene>
    <name evidence="2" type="ORF">UFOVP318_5</name>
</gene>
<name>A0A6J5LVL1_9CAUD</name>
<keyword evidence="1" id="KW-1133">Transmembrane helix</keyword>
<accession>A0A6J5LVL1</accession>
<reference evidence="2" key="1">
    <citation type="submission" date="2020-04" db="EMBL/GenBank/DDBJ databases">
        <authorList>
            <person name="Chiriac C."/>
            <person name="Salcher M."/>
            <person name="Ghai R."/>
            <person name="Kavagutti S V."/>
        </authorList>
    </citation>
    <scope>NUCLEOTIDE SEQUENCE</scope>
</reference>